<accession>A0A926DL28</accession>
<dbReference type="Proteomes" id="UP000617951">
    <property type="component" value="Unassembled WGS sequence"/>
</dbReference>
<dbReference type="AlphaFoldDB" id="A0A926DL28"/>
<gene>
    <name evidence="1" type="ORF">H8693_09000</name>
</gene>
<proteinExistence type="predicted"/>
<comment type="caution">
    <text evidence="1">The sequence shown here is derived from an EMBL/GenBank/DDBJ whole genome shotgun (WGS) entry which is preliminary data.</text>
</comment>
<evidence type="ECO:0000313" key="2">
    <source>
        <dbReference type="Proteomes" id="UP000617951"/>
    </source>
</evidence>
<evidence type="ECO:0000313" key="1">
    <source>
        <dbReference type="EMBL" id="MBC8539070.1"/>
    </source>
</evidence>
<dbReference type="EMBL" id="JACRSS010000004">
    <property type="protein sequence ID" value="MBC8539070.1"/>
    <property type="molecule type" value="Genomic_DNA"/>
</dbReference>
<reference evidence="1" key="1">
    <citation type="submission" date="2020-08" db="EMBL/GenBank/DDBJ databases">
        <title>Genome public.</title>
        <authorList>
            <person name="Liu C."/>
            <person name="Sun Q."/>
        </authorList>
    </citation>
    <scope>NUCLEOTIDE SEQUENCE</scope>
    <source>
        <strain evidence="1">NSJ-63</strain>
    </source>
</reference>
<name>A0A926DL28_9FIRM</name>
<sequence length="124" mass="14264">MEKDKKSPECCGIGETMPLFCRKKEMGGAAGTRGKFARGCRKEMRRREEKIAENAGPEMHFRRKSAELRKNLHPEWKRKGIVGFALAWLTGEAENCVFKHTRFLTKRFLEPSHCFSIALGQFLC</sequence>
<keyword evidence="2" id="KW-1185">Reference proteome</keyword>
<protein>
    <submittedName>
        <fullName evidence="1">Uncharacterized protein</fullName>
    </submittedName>
</protein>
<organism evidence="1 2">
    <name type="scientific">Guopingia tenuis</name>
    <dbReference type="NCBI Taxonomy" id="2763656"/>
    <lineage>
        <taxon>Bacteria</taxon>
        <taxon>Bacillati</taxon>
        <taxon>Bacillota</taxon>
        <taxon>Clostridia</taxon>
        <taxon>Christensenellales</taxon>
        <taxon>Christensenellaceae</taxon>
        <taxon>Guopingia</taxon>
    </lineage>
</organism>
<dbReference type="RefSeq" id="WP_249280691.1">
    <property type="nucleotide sequence ID" value="NZ_JACRSS010000004.1"/>
</dbReference>